<dbReference type="RefSeq" id="WP_151579885.1">
    <property type="nucleotide sequence ID" value="NZ_WBVM01000001.1"/>
</dbReference>
<evidence type="ECO:0000313" key="2">
    <source>
        <dbReference type="EMBL" id="KAB2812533.1"/>
    </source>
</evidence>
<feature type="region of interest" description="Disordered" evidence="1">
    <location>
        <begin position="1"/>
        <end position="24"/>
    </location>
</feature>
<reference evidence="2 3" key="1">
    <citation type="submission" date="2019-09" db="EMBL/GenBank/DDBJ databases">
        <title>Pimelobacter sp. isolated from Paulinella.</title>
        <authorList>
            <person name="Jeong S.E."/>
        </authorList>
    </citation>
    <scope>NUCLEOTIDE SEQUENCE [LARGE SCALE GENOMIC DNA]</scope>
    <source>
        <strain evidence="2 3">Pch-N</strain>
    </source>
</reference>
<name>A0A7J5E2X2_NOCSI</name>
<gene>
    <name evidence="2" type="ORF">F9L07_12310</name>
</gene>
<sequence>MPTIDLTTVGTVGTTPAPAPTSTTGTALVAAPRRIGLTLTELQHAAHLAGGAPLPFELAPPRDTDAMQARLGRSPATLDDQAYRSVVAALHDPAESLGRRGLVDPTGTRLDPGLAGAIGLLAAPRLALDVDVAMAGVQAKVWHRQDGAAVASLATADGLVFEVGWFGTDAWPAELARIAVLSEEVDLGRSAVPAYVDLPFELADAAAEAGSAGRGDLLPVLAARHTGRVHGADGPLADDIVVRILTALSGEARGRLRALVADVSGDTVDTVGVVSWSLLADGWRALRPHHADGVLRLEVRGVAPDDLAAVVAPVLGEAAR</sequence>
<dbReference type="EMBL" id="WBVM01000001">
    <property type="protein sequence ID" value="KAB2812533.1"/>
    <property type="molecule type" value="Genomic_DNA"/>
</dbReference>
<dbReference type="Proteomes" id="UP000449906">
    <property type="component" value="Unassembled WGS sequence"/>
</dbReference>
<accession>A0A7J5E2X2</accession>
<comment type="caution">
    <text evidence="2">The sequence shown here is derived from an EMBL/GenBank/DDBJ whole genome shotgun (WGS) entry which is preliminary data.</text>
</comment>
<organism evidence="2 3">
    <name type="scientific">Nocardioides simplex</name>
    <name type="common">Arthrobacter simplex</name>
    <dbReference type="NCBI Taxonomy" id="2045"/>
    <lineage>
        <taxon>Bacteria</taxon>
        <taxon>Bacillati</taxon>
        <taxon>Actinomycetota</taxon>
        <taxon>Actinomycetes</taxon>
        <taxon>Propionibacteriales</taxon>
        <taxon>Nocardioidaceae</taxon>
        <taxon>Pimelobacter</taxon>
    </lineage>
</organism>
<proteinExistence type="predicted"/>
<evidence type="ECO:0000313" key="3">
    <source>
        <dbReference type="Proteomes" id="UP000449906"/>
    </source>
</evidence>
<feature type="compositionally biased region" description="Low complexity" evidence="1">
    <location>
        <begin position="7"/>
        <end position="24"/>
    </location>
</feature>
<protein>
    <submittedName>
        <fullName evidence="2">Uncharacterized protein</fullName>
    </submittedName>
</protein>
<evidence type="ECO:0000256" key="1">
    <source>
        <dbReference type="SAM" id="MobiDB-lite"/>
    </source>
</evidence>
<dbReference type="AlphaFoldDB" id="A0A7J5E2X2"/>